<dbReference type="PANTHER" id="PTHR43467">
    <property type="entry name" value="COBALT-PRECORRIN-2 C(20)-METHYLTRANSFERASE"/>
    <property type="match status" value="1"/>
</dbReference>
<evidence type="ECO:0000313" key="11">
    <source>
        <dbReference type="Proteomes" id="UP000637002"/>
    </source>
</evidence>
<evidence type="ECO:0000256" key="3">
    <source>
        <dbReference type="ARBA" id="ARBA00022573"/>
    </source>
</evidence>
<dbReference type="CDD" id="cd11645">
    <property type="entry name" value="Precorrin_2_C20_MT"/>
    <property type="match status" value="1"/>
</dbReference>
<comment type="similarity">
    <text evidence="2 7 8">Belongs to the precorrin methyltransferase family.</text>
</comment>
<evidence type="ECO:0000256" key="4">
    <source>
        <dbReference type="ARBA" id="ARBA00022603"/>
    </source>
</evidence>
<dbReference type="Pfam" id="PF00590">
    <property type="entry name" value="TP_methylase"/>
    <property type="match status" value="1"/>
</dbReference>
<keyword evidence="6" id="KW-0949">S-adenosyl-L-methionine</keyword>
<reference evidence="10" key="1">
    <citation type="journal article" date="2014" name="Int. J. Syst. Evol. Microbiol.">
        <title>Complete genome sequence of Corynebacterium casei LMG S-19264T (=DSM 44701T), isolated from a smear-ripened cheese.</title>
        <authorList>
            <consortium name="US DOE Joint Genome Institute (JGI-PGF)"/>
            <person name="Walter F."/>
            <person name="Albersmeier A."/>
            <person name="Kalinowski J."/>
            <person name="Ruckert C."/>
        </authorList>
    </citation>
    <scope>NUCLEOTIDE SEQUENCE</scope>
    <source>
        <strain evidence="10">CGMCC 1.12919</strain>
    </source>
</reference>
<feature type="domain" description="Tetrapyrrole methylase" evidence="9">
    <location>
        <begin position="12"/>
        <end position="223"/>
    </location>
</feature>
<dbReference type="GO" id="GO:0030788">
    <property type="term" value="F:precorrin-2 C20-methyltransferase activity"/>
    <property type="evidence" value="ECO:0007669"/>
    <property type="project" value="InterPro"/>
</dbReference>
<dbReference type="EMBL" id="BMGG01000010">
    <property type="protein sequence ID" value="GGC86012.1"/>
    <property type="molecule type" value="Genomic_DNA"/>
</dbReference>
<gene>
    <name evidence="10" type="primary">cobI</name>
    <name evidence="10" type="ORF">GCM10010994_49880</name>
</gene>
<dbReference type="PIRSF" id="PIRSF036427">
    <property type="entry name" value="Precrrn-2_mtase"/>
    <property type="match status" value="1"/>
</dbReference>
<reference evidence="10" key="2">
    <citation type="submission" date="2020-09" db="EMBL/GenBank/DDBJ databases">
        <authorList>
            <person name="Sun Q."/>
            <person name="Zhou Y."/>
        </authorList>
    </citation>
    <scope>NUCLEOTIDE SEQUENCE</scope>
    <source>
        <strain evidence="10">CGMCC 1.12919</strain>
    </source>
</reference>
<keyword evidence="4 8" id="KW-0489">Methyltransferase</keyword>
<dbReference type="PANTHER" id="PTHR43467:SF2">
    <property type="entry name" value="COBALT-PRECORRIN-2 C(20)-METHYLTRANSFERASE"/>
    <property type="match status" value="1"/>
</dbReference>
<name>A0A916USP9_9HYPH</name>
<dbReference type="PROSITE" id="PS00840">
    <property type="entry name" value="SUMT_2"/>
    <property type="match status" value="1"/>
</dbReference>
<proteinExistence type="inferred from homology"/>
<evidence type="ECO:0000256" key="7">
    <source>
        <dbReference type="PIRNR" id="PIRNR036427"/>
    </source>
</evidence>
<dbReference type="AlphaFoldDB" id="A0A916USP9"/>
<dbReference type="InterPro" id="IPR006364">
    <property type="entry name" value="CobI/CbiL/CobIJ_dom"/>
</dbReference>
<evidence type="ECO:0000313" key="10">
    <source>
        <dbReference type="EMBL" id="GGC86012.1"/>
    </source>
</evidence>
<evidence type="ECO:0000256" key="5">
    <source>
        <dbReference type="ARBA" id="ARBA00022679"/>
    </source>
</evidence>
<dbReference type="InterPro" id="IPR012382">
    <property type="entry name" value="CobI/CbiL"/>
</dbReference>
<dbReference type="InterPro" id="IPR035996">
    <property type="entry name" value="4pyrrol_Methylase_sf"/>
</dbReference>
<keyword evidence="5 8" id="KW-0808">Transferase</keyword>
<evidence type="ECO:0000256" key="8">
    <source>
        <dbReference type="RuleBase" id="RU003960"/>
    </source>
</evidence>
<dbReference type="InterPro" id="IPR014776">
    <property type="entry name" value="4pyrrole_Mease_sub2"/>
</dbReference>
<comment type="pathway">
    <text evidence="1">Cofactor biosynthesis; adenosylcobalamin biosynthesis.</text>
</comment>
<dbReference type="InterPro" id="IPR000878">
    <property type="entry name" value="4pyrrol_Mease"/>
</dbReference>
<organism evidence="10 11">
    <name type="scientific">Chelatococcus reniformis</name>
    <dbReference type="NCBI Taxonomy" id="1494448"/>
    <lineage>
        <taxon>Bacteria</taxon>
        <taxon>Pseudomonadati</taxon>
        <taxon>Pseudomonadota</taxon>
        <taxon>Alphaproteobacteria</taxon>
        <taxon>Hyphomicrobiales</taxon>
        <taxon>Chelatococcaceae</taxon>
        <taxon>Chelatococcus</taxon>
    </lineage>
</organism>
<protein>
    <submittedName>
        <fullName evidence="10">Precorrin-2 C(20)-methyltransferase</fullName>
    </submittedName>
</protein>
<evidence type="ECO:0000256" key="6">
    <source>
        <dbReference type="ARBA" id="ARBA00022691"/>
    </source>
</evidence>
<dbReference type="Gene3D" id="3.30.950.10">
    <property type="entry name" value="Methyltransferase, Cobalt-precorrin-4 Transmethylase, Domain 2"/>
    <property type="match status" value="1"/>
</dbReference>
<evidence type="ECO:0000256" key="1">
    <source>
        <dbReference type="ARBA" id="ARBA00004953"/>
    </source>
</evidence>
<dbReference type="GO" id="GO:0032259">
    <property type="term" value="P:methylation"/>
    <property type="evidence" value="ECO:0007669"/>
    <property type="project" value="UniProtKB-KW"/>
</dbReference>
<keyword evidence="11" id="KW-1185">Reference proteome</keyword>
<dbReference type="NCBIfam" id="TIGR01467">
    <property type="entry name" value="cobI_cbiL"/>
    <property type="match status" value="1"/>
</dbReference>
<dbReference type="SUPFAM" id="SSF53790">
    <property type="entry name" value="Tetrapyrrole methylase"/>
    <property type="match status" value="1"/>
</dbReference>
<dbReference type="Proteomes" id="UP000637002">
    <property type="component" value="Unassembled WGS sequence"/>
</dbReference>
<keyword evidence="3" id="KW-0169">Cobalamin biosynthesis</keyword>
<dbReference type="InterPro" id="IPR014777">
    <property type="entry name" value="4pyrrole_Mease_sub1"/>
</dbReference>
<evidence type="ECO:0000256" key="2">
    <source>
        <dbReference type="ARBA" id="ARBA00005879"/>
    </source>
</evidence>
<dbReference type="InterPro" id="IPR003043">
    <property type="entry name" value="Uropor_MeTrfase_CS"/>
</dbReference>
<evidence type="ECO:0000259" key="9">
    <source>
        <dbReference type="Pfam" id="PF00590"/>
    </source>
</evidence>
<dbReference type="Gene3D" id="3.40.1010.10">
    <property type="entry name" value="Cobalt-precorrin-4 Transmethylase, Domain 1"/>
    <property type="match status" value="1"/>
</dbReference>
<accession>A0A916USP9</accession>
<comment type="caution">
    <text evidence="10">The sequence shown here is derived from an EMBL/GenBank/DDBJ whole genome shotgun (WGS) entry which is preliminary data.</text>
</comment>
<dbReference type="GO" id="GO:0009236">
    <property type="term" value="P:cobalamin biosynthetic process"/>
    <property type="evidence" value="ECO:0007669"/>
    <property type="project" value="UniProtKB-UniRule"/>
</dbReference>
<dbReference type="NCBIfam" id="NF004647">
    <property type="entry name" value="PRK05990.1"/>
    <property type="match status" value="1"/>
</dbReference>
<sequence>MNGGMNGHRPGRLIGVGVGPGDPELMTLKAVRAVGEADVVAHFAKAGRGGNARAIVTPHLRPGTRLLPLLYPVTTELHRHSPAYRAAIAAFFDGAAEAVAAELDAGLTVAVLSEGDPFFYGSYMHLHVRLAPRYAVEVIPGVTGMSGCWSGAGAPIAQGDDVLSVVPGTLDEAELARRFRESDAAVVMKLGRNLPKVRRALAAAGRLEGAIYVERGTMPNAACRRLTDKPDDTAPYFAVVLIPGWRSAVAATAVEATPPAAVARLAP</sequence>